<comment type="subcellular location">
    <subcellularLocation>
        <location evidence="2">Endoplasmic reticulum membrane</location>
        <topology evidence="2">Single-pass type II membrane protein</topology>
    </subcellularLocation>
    <subcellularLocation>
        <location evidence="1">Golgi apparatus membrane</location>
        <topology evidence="1">Single-pass type II membrane protein</topology>
    </subcellularLocation>
</comment>
<evidence type="ECO:0000313" key="15">
    <source>
        <dbReference type="EMBL" id="SHH78959.1"/>
    </source>
</evidence>
<dbReference type="GO" id="GO:0015012">
    <property type="term" value="P:heparan sulfate proteoglycan biosynthetic process"/>
    <property type="evidence" value="ECO:0007669"/>
    <property type="project" value="TreeGrafter"/>
</dbReference>
<keyword evidence="12" id="KW-1015">Disulfide bond</keyword>
<keyword evidence="9" id="KW-1133">Transmembrane helix</keyword>
<dbReference type="GO" id="GO:0046872">
    <property type="term" value="F:metal ion binding"/>
    <property type="evidence" value="ECO:0007669"/>
    <property type="project" value="UniProtKB-KW"/>
</dbReference>
<proteinExistence type="predicted"/>
<sequence>MRIANIVVAHKNPKQVLRLMKQYDARHFHHFVHLDVRCPYAGEFNELPHVTLMPIRRRLVYAGYGFVQVVLDAFALAKAREPFQYFNVMSGQDYPVKSTQAFYEFLKASYGTEFFEIYDMPSWPQAYHRYERYHLIEWEIKGRYRLENLINRFIPKRGFFPGLEPFGRSAWFTATDRFVDHAVAFIENNPQFIRHMKTVWSPDEFIFNTLAMNSYLREKVTFNNLRHIDWSEGNVTPKIFKTEDLPVLLESPAFLARKFDDTVDETILDLLDQSNRAWDNSKKQTIA</sequence>
<dbReference type="OrthoDB" id="7943907at2"/>
<evidence type="ECO:0000256" key="11">
    <source>
        <dbReference type="ARBA" id="ARBA00023136"/>
    </source>
</evidence>
<keyword evidence="4" id="KW-0808">Transferase</keyword>
<evidence type="ECO:0000256" key="4">
    <source>
        <dbReference type="ARBA" id="ARBA00022679"/>
    </source>
</evidence>
<evidence type="ECO:0000256" key="6">
    <source>
        <dbReference type="ARBA" id="ARBA00022723"/>
    </source>
</evidence>
<dbReference type="InterPro" id="IPR043538">
    <property type="entry name" value="XYLT"/>
</dbReference>
<protein>
    <recommendedName>
        <fullName evidence="14">Peptide O-xylosyltransferase</fullName>
    </recommendedName>
</protein>
<keyword evidence="11" id="KW-0472">Membrane</keyword>
<dbReference type="STRING" id="947013.SAMN04488109_5428"/>
<evidence type="ECO:0000256" key="2">
    <source>
        <dbReference type="ARBA" id="ARBA00004648"/>
    </source>
</evidence>
<dbReference type="PANTHER" id="PTHR46025">
    <property type="entry name" value="XYLOSYLTRANSFERASE OXT"/>
    <property type="match status" value="1"/>
</dbReference>
<evidence type="ECO:0000256" key="12">
    <source>
        <dbReference type="ARBA" id="ARBA00023157"/>
    </source>
</evidence>
<keyword evidence="13" id="KW-0325">Glycoprotein</keyword>
<dbReference type="RefSeq" id="WP_143165103.1">
    <property type="nucleotide sequence ID" value="NZ_FQWQ01000004.1"/>
</dbReference>
<evidence type="ECO:0000256" key="13">
    <source>
        <dbReference type="ARBA" id="ARBA00023180"/>
    </source>
</evidence>
<keyword evidence="3" id="KW-0328">Glycosyltransferase</keyword>
<evidence type="ECO:0000256" key="3">
    <source>
        <dbReference type="ARBA" id="ARBA00022676"/>
    </source>
</evidence>
<name>A0A1M5VUI8_9BACT</name>
<keyword evidence="6" id="KW-0479">Metal-binding</keyword>
<evidence type="ECO:0000256" key="7">
    <source>
        <dbReference type="ARBA" id="ARBA00022824"/>
    </source>
</evidence>
<gene>
    <name evidence="15" type="ORF">SAMN04488109_5428</name>
</gene>
<keyword evidence="8" id="KW-0735">Signal-anchor</keyword>
<evidence type="ECO:0000256" key="5">
    <source>
        <dbReference type="ARBA" id="ARBA00022692"/>
    </source>
</evidence>
<evidence type="ECO:0000256" key="10">
    <source>
        <dbReference type="ARBA" id="ARBA00023034"/>
    </source>
</evidence>
<dbReference type="Proteomes" id="UP000184212">
    <property type="component" value="Unassembled WGS sequence"/>
</dbReference>
<dbReference type="AlphaFoldDB" id="A0A1M5VUI8"/>
<reference evidence="15 16" key="1">
    <citation type="submission" date="2016-11" db="EMBL/GenBank/DDBJ databases">
        <authorList>
            <person name="Jaros S."/>
            <person name="Januszkiewicz K."/>
            <person name="Wedrychowicz H."/>
        </authorList>
    </citation>
    <scope>NUCLEOTIDE SEQUENCE [LARGE SCALE GENOMIC DNA]</scope>
    <source>
        <strain evidence="15 16">DSM 24574</strain>
    </source>
</reference>
<dbReference type="GO" id="GO:0016020">
    <property type="term" value="C:membrane"/>
    <property type="evidence" value="ECO:0007669"/>
    <property type="project" value="InterPro"/>
</dbReference>
<dbReference type="Pfam" id="PF02485">
    <property type="entry name" value="Branch"/>
    <property type="match status" value="1"/>
</dbReference>
<accession>A0A1M5VUI8</accession>
<dbReference type="PANTHER" id="PTHR46025:SF3">
    <property type="entry name" value="XYLOSYLTRANSFERASE OXT"/>
    <property type="match status" value="1"/>
</dbReference>
<evidence type="ECO:0000256" key="1">
    <source>
        <dbReference type="ARBA" id="ARBA00004323"/>
    </source>
</evidence>
<keyword evidence="5" id="KW-0812">Transmembrane</keyword>
<dbReference type="EMBL" id="FQWQ01000004">
    <property type="protein sequence ID" value="SHH78959.1"/>
    <property type="molecule type" value="Genomic_DNA"/>
</dbReference>
<keyword evidence="16" id="KW-1185">Reference proteome</keyword>
<dbReference type="InterPro" id="IPR003406">
    <property type="entry name" value="Glyco_trans_14"/>
</dbReference>
<evidence type="ECO:0000256" key="8">
    <source>
        <dbReference type="ARBA" id="ARBA00022968"/>
    </source>
</evidence>
<dbReference type="GO" id="GO:0050650">
    <property type="term" value="P:chondroitin sulfate proteoglycan biosynthetic process"/>
    <property type="evidence" value="ECO:0007669"/>
    <property type="project" value="TreeGrafter"/>
</dbReference>
<keyword evidence="10" id="KW-0333">Golgi apparatus</keyword>
<evidence type="ECO:0000256" key="14">
    <source>
        <dbReference type="ARBA" id="ARBA00042865"/>
    </source>
</evidence>
<organism evidence="15 16">
    <name type="scientific">Chryseolinea serpens</name>
    <dbReference type="NCBI Taxonomy" id="947013"/>
    <lineage>
        <taxon>Bacteria</taxon>
        <taxon>Pseudomonadati</taxon>
        <taxon>Bacteroidota</taxon>
        <taxon>Cytophagia</taxon>
        <taxon>Cytophagales</taxon>
        <taxon>Fulvivirgaceae</taxon>
        <taxon>Chryseolinea</taxon>
    </lineage>
</organism>
<evidence type="ECO:0000256" key="9">
    <source>
        <dbReference type="ARBA" id="ARBA00022989"/>
    </source>
</evidence>
<keyword evidence="7" id="KW-0256">Endoplasmic reticulum</keyword>
<dbReference type="GO" id="GO:0030158">
    <property type="term" value="F:protein xylosyltransferase activity"/>
    <property type="evidence" value="ECO:0007669"/>
    <property type="project" value="InterPro"/>
</dbReference>
<evidence type="ECO:0000313" key="16">
    <source>
        <dbReference type="Proteomes" id="UP000184212"/>
    </source>
</evidence>